<dbReference type="PANTHER" id="PTHR46224:SF64">
    <property type="entry name" value="IQ MOTIF AND ANKYRIN REPEAT DOMAIN-CONTAINING PROTEIN 1"/>
    <property type="match status" value="1"/>
</dbReference>
<organism evidence="3 4">
    <name type="scientific">Aspergillus lentulus</name>
    <dbReference type="NCBI Taxonomy" id="293939"/>
    <lineage>
        <taxon>Eukaryota</taxon>
        <taxon>Fungi</taxon>
        <taxon>Dikarya</taxon>
        <taxon>Ascomycota</taxon>
        <taxon>Pezizomycotina</taxon>
        <taxon>Eurotiomycetes</taxon>
        <taxon>Eurotiomycetidae</taxon>
        <taxon>Eurotiales</taxon>
        <taxon>Aspergillaceae</taxon>
        <taxon>Aspergillus</taxon>
        <taxon>Aspergillus subgen. Fumigati</taxon>
    </lineage>
</organism>
<feature type="repeat" description="ANK" evidence="1">
    <location>
        <begin position="464"/>
        <end position="501"/>
    </location>
</feature>
<comment type="caution">
    <text evidence="3">The sequence shown here is derived from an EMBL/GenBank/DDBJ whole genome shotgun (WGS) entry which is preliminary data.</text>
</comment>
<feature type="repeat" description="ANK" evidence="1">
    <location>
        <begin position="502"/>
        <end position="535"/>
    </location>
</feature>
<reference evidence="3 4" key="1">
    <citation type="submission" date="2020-01" db="EMBL/GenBank/DDBJ databases">
        <title>Draft genome sequence of Aspergillus lentulus IFM 60648.</title>
        <authorList>
            <person name="Takahashi H."/>
            <person name="Yaguchi T."/>
        </authorList>
    </citation>
    <scope>NUCLEOTIDE SEQUENCE [LARGE SCALE GENOMIC DNA]</scope>
    <source>
        <strain evidence="3 4">IFM 60648</strain>
    </source>
</reference>
<gene>
    <name evidence="3" type="ORF">IFM60648_06318</name>
</gene>
<dbReference type="PANTHER" id="PTHR46224">
    <property type="entry name" value="ANKYRIN REPEAT FAMILY PROTEIN"/>
    <property type="match status" value="1"/>
</dbReference>
<dbReference type="Pfam" id="PF12796">
    <property type="entry name" value="Ank_2"/>
    <property type="match status" value="2"/>
</dbReference>
<dbReference type="Gene3D" id="1.25.40.20">
    <property type="entry name" value="Ankyrin repeat-containing domain"/>
    <property type="match status" value="2"/>
</dbReference>
<dbReference type="PROSITE" id="PS50297">
    <property type="entry name" value="ANK_REP_REGION"/>
    <property type="match status" value="5"/>
</dbReference>
<feature type="repeat" description="ANK" evidence="1">
    <location>
        <begin position="366"/>
        <end position="398"/>
    </location>
</feature>
<dbReference type="InterPro" id="IPR051616">
    <property type="entry name" value="Cul2-RING_E3_ligase_SR"/>
</dbReference>
<dbReference type="SUPFAM" id="SSF53167">
    <property type="entry name" value="Purine and uridine phosphorylases"/>
    <property type="match status" value="1"/>
</dbReference>
<dbReference type="InterPro" id="IPR002110">
    <property type="entry name" value="Ankyrin_rpt"/>
</dbReference>
<dbReference type="Proteomes" id="UP000465220">
    <property type="component" value="Unassembled WGS sequence"/>
</dbReference>
<dbReference type="SUPFAM" id="SSF48403">
    <property type="entry name" value="Ankyrin repeat"/>
    <property type="match status" value="1"/>
</dbReference>
<dbReference type="PROSITE" id="PS50088">
    <property type="entry name" value="ANK_REPEAT"/>
    <property type="match status" value="5"/>
</dbReference>
<feature type="region of interest" description="Disordered" evidence="2">
    <location>
        <begin position="1"/>
        <end position="23"/>
    </location>
</feature>
<dbReference type="EMBL" id="BLKI01000036">
    <property type="protein sequence ID" value="GFF82328.1"/>
    <property type="molecule type" value="Genomic_DNA"/>
</dbReference>
<accession>A0ABQ1AI31</accession>
<keyword evidence="1" id="KW-0040">ANK repeat</keyword>
<feature type="repeat" description="ANK" evidence="1">
    <location>
        <begin position="536"/>
        <end position="568"/>
    </location>
</feature>
<protein>
    <submittedName>
        <fullName evidence="3">Uncharacterized protein</fullName>
    </submittedName>
</protein>
<dbReference type="Pfam" id="PF00023">
    <property type="entry name" value="Ank"/>
    <property type="match status" value="1"/>
</dbReference>
<dbReference type="PROSITE" id="PS50096">
    <property type="entry name" value="IQ"/>
    <property type="match status" value="1"/>
</dbReference>
<name>A0ABQ1AI31_ASPLE</name>
<evidence type="ECO:0000313" key="4">
    <source>
        <dbReference type="Proteomes" id="UP000465220"/>
    </source>
</evidence>
<dbReference type="Gene3D" id="3.40.50.1580">
    <property type="entry name" value="Nucleoside phosphorylase domain"/>
    <property type="match status" value="1"/>
</dbReference>
<dbReference type="InterPro" id="IPR036770">
    <property type="entry name" value="Ankyrin_rpt-contain_sf"/>
</dbReference>
<evidence type="ECO:0000256" key="1">
    <source>
        <dbReference type="PROSITE-ProRule" id="PRU00023"/>
    </source>
</evidence>
<evidence type="ECO:0000256" key="2">
    <source>
        <dbReference type="SAM" id="MobiDB-lite"/>
    </source>
</evidence>
<proteinExistence type="predicted"/>
<dbReference type="InterPro" id="IPR035994">
    <property type="entry name" value="Nucleoside_phosphorylase_sf"/>
</dbReference>
<evidence type="ECO:0000313" key="3">
    <source>
        <dbReference type="EMBL" id="GFF82328.1"/>
    </source>
</evidence>
<feature type="repeat" description="ANK" evidence="1">
    <location>
        <begin position="333"/>
        <end position="365"/>
    </location>
</feature>
<sequence length="591" mass="65095">MANVLKRANHAEERKLKRQRGGGPAQNYPVGWVCPLDEELIAALEMLDEEHAPLAQPSTDHNVYHLAENNPATAVVTQMRLRYPNLHFALLVGIGGGVPTITEQGMLRLGLVVVSQPVEHFQERFSINMGRRRMRARSDKDHIMENVQRIDTSKPQLRRFEFPGIENDKLFPADYKHPCPGLSYEESGCDTAHSIKREIGELDELIVVHRGTVASGELVLKDSALRDKLAKEYGALCFEREAAGAMTARWVNRILTHHLYTLALSHIGKDGKSVLEWAVRKERMATAKRILHCSPPDYLRKALSFASSTGREDVVRFLLVSSAYTYSQKPLVENNSPLMAASAGGHSRIVQLLLESGENVNTRNSGYYTSLHLAAREGHMNVVQLLLDYGAKLIAASGMRTPLDDAVLGGNPEIVQLFLDLGPNTKVRVYSRFRGHTSRQRMYMPLFSERSLKHGANAQHVNSDGVTPLHNAAQAAWEPSRQMEMVQLLIKCGASIHATNYDGDTPLHRAAGQGASRQVIQGLIACGADINASNDHGETPLHMAARGGEIEAARALIDGGADITATNSQGETAFRVAVSERQKEIMELLGD</sequence>
<dbReference type="SMART" id="SM00248">
    <property type="entry name" value="ANK"/>
    <property type="match status" value="7"/>
</dbReference>
<keyword evidence="4" id="KW-1185">Reference proteome</keyword>